<protein>
    <submittedName>
        <fullName evidence="1">Uncharacterized protein</fullName>
    </submittedName>
</protein>
<name>A0ACC0JGR2_CHOFU</name>
<keyword evidence="2" id="KW-1185">Reference proteome</keyword>
<gene>
    <name evidence="1" type="ORF">MSG28_014325</name>
</gene>
<reference evidence="1 2" key="1">
    <citation type="journal article" date="2022" name="Genome Biol. Evol.">
        <title>The Spruce Budworm Genome: Reconstructing the Evolutionary History of Antifreeze Proteins.</title>
        <authorList>
            <person name="Beliveau C."/>
            <person name="Gagne P."/>
            <person name="Picq S."/>
            <person name="Vernygora O."/>
            <person name="Keeling C.I."/>
            <person name="Pinkney K."/>
            <person name="Doucet D."/>
            <person name="Wen F."/>
            <person name="Johnston J.S."/>
            <person name="Maaroufi H."/>
            <person name="Boyle B."/>
            <person name="Laroche J."/>
            <person name="Dewar K."/>
            <person name="Juretic N."/>
            <person name="Blackburn G."/>
            <person name="Nisole A."/>
            <person name="Brunet B."/>
            <person name="Brandao M."/>
            <person name="Lumley L."/>
            <person name="Duan J."/>
            <person name="Quan G."/>
            <person name="Lucarotti C.J."/>
            <person name="Roe A.D."/>
            <person name="Sperling F.A.H."/>
            <person name="Levesque R.C."/>
            <person name="Cusson M."/>
        </authorList>
    </citation>
    <scope>NUCLEOTIDE SEQUENCE [LARGE SCALE GENOMIC DNA]</scope>
    <source>
        <strain evidence="1">Glfc:IPQL:Cfum</strain>
    </source>
</reference>
<evidence type="ECO:0000313" key="2">
    <source>
        <dbReference type="Proteomes" id="UP001064048"/>
    </source>
</evidence>
<evidence type="ECO:0000313" key="1">
    <source>
        <dbReference type="EMBL" id="KAI8423303.1"/>
    </source>
</evidence>
<dbReference type="EMBL" id="CM046125">
    <property type="protein sequence ID" value="KAI8423303.1"/>
    <property type="molecule type" value="Genomic_DNA"/>
</dbReference>
<sequence>MCSTFGYGMAKEKPQSSGEAEATINASIAHVVLCCVAGQGITQVQGTRFGLNIGPVYTLSSRATRFLAIPCMMADLYKDNHWFGGLHLLSGLVPFTIAILGNPNDNRALGNLVVAGNIISLGGKFGDFSAAYKISLAASRYLPIPCLMADLNRSNEVLSCVHVISGLVPFALALSGSDNPHLGNMMIACNIIALAYHAYEKNKEWAWYTAGAATVAYFAAPQMGTMGPKVMYPLCLAVMEYCGHRVYHSNVTIVEPRK</sequence>
<organism evidence="1 2">
    <name type="scientific">Choristoneura fumiferana</name>
    <name type="common">Spruce budworm moth</name>
    <name type="synonym">Archips fumiferana</name>
    <dbReference type="NCBI Taxonomy" id="7141"/>
    <lineage>
        <taxon>Eukaryota</taxon>
        <taxon>Metazoa</taxon>
        <taxon>Ecdysozoa</taxon>
        <taxon>Arthropoda</taxon>
        <taxon>Hexapoda</taxon>
        <taxon>Insecta</taxon>
        <taxon>Pterygota</taxon>
        <taxon>Neoptera</taxon>
        <taxon>Endopterygota</taxon>
        <taxon>Lepidoptera</taxon>
        <taxon>Glossata</taxon>
        <taxon>Ditrysia</taxon>
        <taxon>Tortricoidea</taxon>
        <taxon>Tortricidae</taxon>
        <taxon>Tortricinae</taxon>
        <taxon>Choristoneura</taxon>
    </lineage>
</organism>
<comment type="caution">
    <text evidence="1">The sequence shown here is derived from an EMBL/GenBank/DDBJ whole genome shotgun (WGS) entry which is preliminary data.</text>
</comment>
<dbReference type="Proteomes" id="UP001064048">
    <property type="component" value="Chromosome 25"/>
</dbReference>
<proteinExistence type="predicted"/>
<accession>A0ACC0JGR2</accession>